<evidence type="ECO:0000256" key="1">
    <source>
        <dbReference type="ARBA" id="ARBA00022807"/>
    </source>
</evidence>
<dbReference type="InterPro" id="IPR003323">
    <property type="entry name" value="OTU_dom"/>
</dbReference>
<keyword evidence="2" id="KW-0175">Coiled coil</keyword>
<dbReference type="PROSITE" id="PS50802">
    <property type="entry name" value="OTU"/>
    <property type="match status" value="1"/>
</dbReference>
<evidence type="ECO:0000259" key="4">
    <source>
        <dbReference type="PROSITE" id="PS50802"/>
    </source>
</evidence>
<dbReference type="Gene3D" id="3.90.70.80">
    <property type="match status" value="1"/>
</dbReference>
<dbReference type="Pfam" id="PF02338">
    <property type="entry name" value="OTU"/>
    <property type="match status" value="1"/>
</dbReference>
<proteinExistence type="predicted"/>
<feature type="coiled-coil region" evidence="2">
    <location>
        <begin position="44"/>
        <end position="71"/>
    </location>
</feature>
<dbReference type="InterPro" id="IPR038765">
    <property type="entry name" value="Papain-like_cys_pep_sf"/>
</dbReference>
<dbReference type="InterPro" id="IPR050704">
    <property type="entry name" value="Peptidase_C85-like"/>
</dbReference>
<sequence length="496" mass="56800">MSDTEFNPATQVILKSIVKEELDSRHVEEKSHYEDLFQKRIADAVNKKRIKKEVKKERDELDDRHEKEKSKLLFSENDEIILDKLSLVDKESISSAEAPVVEEKKENQPNEKEESAQVETSKLSKTAKRRLKKEQEEKERKNRIKAAIDEENEKFLRGELTPQAIEKEQLNNLLKQNGLKRKSVPSDGDCMFSSLAHQLKSQRPKVSVEELREIAADYLLKNKDQFAAFLESDIELYCQKLVNKPIWGGQIELTALAAALETRIRVIQAESPNELFFGEENKTEKVLTIIYCRHLYASGEHYDSNDLTFRNRISKMNGRNLPVWLKPENEHRITRQRLRSLGPVSDLSKPLGSYSEDVSQSLQSLVQHGTPIAAVQPLLNNHGSKSQGELQNHRYVPARSESPNLEFDDSETASLPDSAARHDFEVYQPTRQAWTPAAQRRNISAPKQPLYVRVEIDWTSSSESSARARKTKTIDQLSNDGDAKELYHLEAPSIHL</sequence>
<keyword evidence="1" id="KW-0788">Thiol protease</keyword>
<protein>
    <recommendedName>
        <fullName evidence="4">OTU domain-containing protein</fullName>
    </recommendedName>
</protein>
<dbReference type="GO" id="GO:0016579">
    <property type="term" value="P:protein deubiquitination"/>
    <property type="evidence" value="ECO:0007669"/>
    <property type="project" value="TreeGrafter"/>
</dbReference>
<feature type="compositionally biased region" description="Basic and acidic residues" evidence="3">
    <location>
        <begin position="101"/>
        <end position="115"/>
    </location>
</feature>
<dbReference type="PANTHER" id="PTHR12419:SF10">
    <property type="entry name" value="DEUBIQUITINASE OTUD6B"/>
    <property type="match status" value="1"/>
</dbReference>
<dbReference type="GO" id="GO:0004843">
    <property type="term" value="F:cysteine-type deubiquitinase activity"/>
    <property type="evidence" value="ECO:0007669"/>
    <property type="project" value="TreeGrafter"/>
</dbReference>
<feature type="domain" description="OTU" evidence="4">
    <location>
        <begin position="179"/>
        <end position="308"/>
    </location>
</feature>
<evidence type="ECO:0000256" key="2">
    <source>
        <dbReference type="SAM" id="Coils"/>
    </source>
</evidence>
<organism evidence="5">
    <name type="scientific">Oikopleura dioica</name>
    <name type="common">Tunicate</name>
    <dbReference type="NCBI Taxonomy" id="34765"/>
    <lineage>
        <taxon>Eukaryota</taxon>
        <taxon>Metazoa</taxon>
        <taxon>Chordata</taxon>
        <taxon>Tunicata</taxon>
        <taxon>Appendicularia</taxon>
        <taxon>Copelata</taxon>
        <taxon>Oikopleuridae</taxon>
        <taxon>Oikopleura</taxon>
    </lineage>
</organism>
<accession>E4YTQ4</accession>
<gene>
    <name evidence="5" type="ORF">GSOID_T00019369001</name>
</gene>
<keyword evidence="1" id="KW-0645">Protease</keyword>
<name>E4YTQ4_OIKDI</name>
<evidence type="ECO:0000256" key="3">
    <source>
        <dbReference type="SAM" id="MobiDB-lite"/>
    </source>
</evidence>
<dbReference type="AlphaFoldDB" id="E4YTQ4"/>
<dbReference type="SUPFAM" id="SSF54001">
    <property type="entry name" value="Cysteine proteinases"/>
    <property type="match status" value="1"/>
</dbReference>
<keyword evidence="1" id="KW-0378">Hydrolase</keyword>
<dbReference type="Proteomes" id="UP000011014">
    <property type="component" value="Unassembled WGS sequence"/>
</dbReference>
<dbReference type="MEROPS" id="C85.008"/>
<dbReference type="PANTHER" id="PTHR12419">
    <property type="entry name" value="OTU DOMAIN CONTAINING PROTEIN"/>
    <property type="match status" value="1"/>
</dbReference>
<feature type="region of interest" description="Disordered" evidence="3">
    <location>
        <begin position="97"/>
        <end position="145"/>
    </location>
</feature>
<reference evidence="5" key="1">
    <citation type="journal article" date="2010" name="Science">
        <title>Plasticity of animal genome architecture unmasked by rapid evolution of a pelagic tunicate.</title>
        <authorList>
            <person name="Denoeud F."/>
            <person name="Henriet S."/>
            <person name="Mungpakdee S."/>
            <person name="Aury J.M."/>
            <person name="Da Silva C."/>
            <person name="Brinkmann H."/>
            <person name="Mikhaleva J."/>
            <person name="Olsen L.C."/>
            <person name="Jubin C."/>
            <person name="Canestro C."/>
            <person name="Bouquet J.M."/>
            <person name="Danks G."/>
            <person name="Poulain J."/>
            <person name="Campsteijn C."/>
            <person name="Adamski M."/>
            <person name="Cross I."/>
            <person name="Yadetie F."/>
            <person name="Muffato M."/>
            <person name="Louis A."/>
            <person name="Butcher S."/>
            <person name="Tsagkogeorga G."/>
            <person name="Konrad A."/>
            <person name="Singh S."/>
            <person name="Jensen M.F."/>
            <person name="Cong E.H."/>
            <person name="Eikeseth-Otteraa H."/>
            <person name="Noel B."/>
            <person name="Anthouard V."/>
            <person name="Porcel B.M."/>
            <person name="Kachouri-Lafond R."/>
            <person name="Nishino A."/>
            <person name="Ugolini M."/>
            <person name="Chourrout P."/>
            <person name="Nishida H."/>
            <person name="Aasland R."/>
            <person name="Huzurbazar S."/>
            <person name="Westhof E."/>
            <person name="Delsuc F."/>
            <person name="Lehrach H."/>
            <person name="Reinhardt R."/>
            <person name="Weissenbach J."/>
            <person name="Roy S.W."/>
            <person name="Artiguenave F."/>
            <person name="Postlethwait J.H."/>
            <person name="Manak J.R."/>
            <person name="Thompson E.M."/>
            <person name="Jaillon O."/>
            <person name="Du Pasquier L."/>
            <person name="Boudinot P."/>
            <person name="Liberles D.A."/>
            <person name="Volff J.N."/>
            <person name="Philippe H."/>
            <person name="Lenhard B."/>
            <person name="Roest Crollius H."/>
            <person name="Wincker P."/>
            <person name="Chourrout D."/>
        </authorList>
    </citation>
    <scope>NUCLEOTIDE SEQUENCE [LARGE SCALE GENOMIC DNA]</scope>
</reference>
<dbReference type="EMBL" id="FN655339">
    <property type="protein sequence ID" value="CBY38843.1"/>
    <property type="molecule type" value="Genomic_DNA"/>
</dbReference>
<evidence type="ECO:0000313" key="5">
    <source>
        <dbReference type="EMBL" id="CBY38843.1"/>
    </source>
</evidence>